<keyword evidence="3" id="KW-0804">Transcription</keyword>
<feature type="domain" description="HTH arsR-type" evidence="4">
    <location>
        <begin position="1"/>
        <end position="89"/>
    </location>
</feature>
<organism evidence="5">
    <name type="scientific">marine sediment metagenome</name>
    <dbReference type="NCBI Taxonomy" id="412755"/>
    <lineage>
        <taxon>unclassified sequences</taxon>
        <taxon>metagenomes</taxon>
        <taxon>ecological metagenomes</taxon>
    </lineage>
</organism>
<dbReference type="InterPro" id="IPR011991">
    <property type="entry name" value="ArsR-like_HTH"/>
</dbReference>
<evidence type="ECO:0000259" key="4">
    <source>
        <dbReference type="PROSITE" id="PS50987"/>
    </source>
</evidence>
<proteinExistence type="predicted"/>
<sequence length="111" mass="12791">MDKIKIFKAFSNETRAQIFEFLLEGKMCVSGIVKKLDITQPSVTQHLRVLQELSLVKSKKIGYWMHYSIDETGLKELISELHEFIKTVQLKDVECTVPSSECPAKKCKEKE</sequence>
<dbReference type="GO" id="GO:0003700">
    <property type="term" value="F:DNA-binding transcription factor activity"/>
    <property type="evidence" value="ECO:0007669"/>
    <property type="project" value="InterPro"/>
</dbReference>
<dbReference type="GO" id="GO:0003677">
    <property type="term" value="F:DNA binding"/>
    <property type="evidence" value="ECO:0007669"/>
    <property type="project" value="UniProtKB-KW"/>
</dbReference>
<evidence type="ECO:0000256" key="2">
    <source>
        <dbReference type="ARBA" id="ARBA00023125"/>
    </source>
</evidence>
<evidence type="ECO:0000256" key="3">
    <source>
        <dbReference type="ARBA" id="ARBA00023163"/>
    </source>
</evidence>
<dbReference type="InterPro" id="IPR036390">
    <property type="entry name" value="WH_DNA-bd_sf"/>
</dbReference>
<gene>
    <name evidence="5" type="ORF">S01H1_17290</name>
</gene>
<comment type="caution">
    <text evidence="5">The sequence shown here is derived from an EMBL/GenBank/DDBJ whole genome shotgun (WGS) entry which is preliminary data.</text>
</comment>
<dbReference type="SUPFAM" id="SSF46785">
    <property type="entry name" value="Winged helix' DNA-binding domain"/>
    <property type="match status" value="1"/>
</dbReference>
<dbReference type="EMBL" id="BARS01009165">
    <property type="protein sequence ID" value="GAF70751.1"/>
    <property type="molecule type" value="Genomic_DNA"/>
</dbReference>
<reference evidence="5" key="1">
    <citation type="journal article" date="2014" name="Front. Microbiol.">
        <title>High frequency of phylogenetically diverse reductive dehalogenase-homologous genes in deep subseafloor sedimentary metagenomes.</title>
        <authorList>
            <person name="Kawai M."/>
            <person name="Futagami T."/>
            <person name="Toyoda A."/>
            <person name="Takaki Y."/>
            <person name="Nishi S."/>
            <person name="Hori S."/>
            <person name="Arai W."/>
            <person name="Tsubouchi T."/>
            <person name="Morono Y."/>
            <person name="Uchiyama I."/>
            <person name="Ito T."/>
            <person name="Fujiyama A."/>
            <person name="Inagaki F."/>
            <person name="Takami H."/>
        </authorList>
    </citation>
    <scope>NUCLEOTIDE SEQUENCE</scope>
    <source>
        <strain evidence="5">Expedition CK06-06</strain>
    </source>
</reference>
<dbReference type="InterPro" id="IPR036388">
    <property type="entry name" value="WH-like_DNA-bd_sf"/>
</dbReference>
<dbReference type="PANTHER" id="PTHR33154">
    <property type="entry name" value="TRANSCRIPTIONAL REGULATOR, ARSR FAMILY"/>
    <property type="match status" value="1"/>
</dbReference>
<dbReference type="CDD" id="cd00090">
    <property type="entry name" value="HTH_ARSR"/>
    <property type="match status" value="1"/>
</dbReference>
<evidence type="ECO:0000256" key="1">
    <source>
        <dbReference type="ARBA" id="ARBA00023015"/>
    </source>
</evidence>
<dbReference type="InterPro" id="IPR001845">
    <property type="entry name" value="HTH_ArsR_DNA-bd_dom"/>
</dbReference>
<accession>X0S695</accession>
<evidence type="ECO:0000313" key="5">
    <source>
        <dbReference type="EMBL" id="GAF70751.1"/>
    </source>
</evidence>
<keyword evidence="1" id="KW-0805">Transcription regulation</keyword>
<keyword evidence="2" id="KW-0238">DNA-binding</keyword>
<name>X0S695_9ZZZZ</name>
<dbReference type="PROSITE" id="PS50987">
    <property type="entry name" value="HTH_ARSR_2"/>
    <property type="match status" value="1"/>
</dbReference>
<dbReference type="AlphaFoldDB" id="X0S695"/>
<dbReference type="NCBIfam" id="NF033788">
    <property type="entry name" value="HTH_metalloreg"/>
    <property type="match status" value="1"/>
</dbReference>
<dbReference type="PRINTS" id="PR00778">
    <property type="entry name" value="HTHARSR"/>
</dbReference>
<dbReference type="SMART" id="SM00418">
    <property type="entry name" value="HTH_ARSR"/>
    <property type="match status" value="1"/>
</dbReference>
<protein>
    <recommendedName>
        <fullName evidence="4">HTH arsR-type domain-containing protein</fullName>
    </recommendedName>
</protein>
<dbReference type="Gene3D" id="1.10.10.10">
    <property type="entry name" value="Winged helix-like DNA-binding domain superfamily/Winged helix DNA-binding domain"/>
    <property type="match status" value="1"/>
</dbReference>
<dbReference type="Pfam" id="PF01022">
    <property type="entry name" value="HTH_5"/>
    <property type="match status" value="1"/>
</dbReference>
<dbReference type="InterPro" id="IPR051081">
    <property type="entry name" value="HTH_MetalResp_TranReg"/>
</dbReference>
<dbReference type="PANTHER" id="PTHR33154:SF33">
    <property type="entry name" value="TRANSCRIPTIONAL REPRESSOR SDPR"/>
    <property type="match status" value="1"/>
</dbReference>